<feature type="region of interest" description="Disordered" evidence="1">
    <location>
        <begin position="90"/>
        <end position="123"/>
    </location>
</feature>
<keyword evidence="3" id="KW-1185">Reference proteome</keyword>
<sequence>MSAAPRTTAGTAAFTPGRIRLTAVATATPAAVATSPGTSVPNPAARPRSPVAGVPARGAGTPMPDAGCPVRGACARRLGRLRRTGVVRMRAERPDERGDGRKVMIRVSERAGAYGSRRLPGRS</sequence>
<gene>
    <name evidence="2" type="ORF">GCM10010517_22990</name>
</gene>
<evidence type="ECO:0000256" key="1">
    <source>
        <dbReference type="SAM" id="MobiDB-lite"/>
    </source>
</evidence>
<feature type="compositionally biased region" description="Basic and acidic residues" evidence="1">
    <location>
        <begin position="90"/>
        <end position="102"/>
    </location>
</feature>
<evidence type="ECO:0000313" key="2">
    <source>
        <dbReference type="EMBL" id="GAA2863867.1"/>
    </source>
</evidence>
<reference evidence="3" key="1">
    <citation type="journal article" date="2019" name="Int. J. Syst. Evol. Microbiol.">
        <title>The Global Catalogue of Microorganisms (GCM) 10K type strain sequencing project: providing services to taxonomists for standard genome sequencing and annotation.</title>
        <authorList>
            <consortium name="The Broad Institute Genomics Platform"/>
            <consortium name="The Broad Institute Genome Sequencing Center for Infectious Disease"/>
            <person name="Wu L."/>
            <person name="Ma J."/>
        </authorList>
    </citation>
    <scope>NUCLEOTIDE SEQUENCE [LARGE SCALE GENOMIC DNA]</scope>
    <source>
        <strain evidence="3">JCM 6242</strain>
    </source>
</reference>
<accession>A0ABP6IDW2</accession>
<comment type="caution">
    <text evidence="2">The sequence shown here is derived from an EMBL/GenBank/DDBJ whole genome shotgun (WGS) entry which is preliminary data.</text>
</comment>
<dbReference type="Proteomes" id="UP001500831">
    <property type="component" value="Unassembled WGS sequence"/>
</dbReference>
<proteinExistence type="predicted"/>
<dbReference type="EMBL" id="BAAAVI010000013">
    <property type="protein sequence ID" value="GAA2863867.1"/>
    <property type="molecule type" value="Genomic_DNA"/>
</dbReference>
<name>A0ABP6IDW2_9ACTN</name>
<organism evidence="2 3">
    <name type="scientific">Streptosporangium fragile</name>
    <dbReference type="NCBI Taxonomy" id="46186"/>
    <lineage>
        <taxon>Bacteria</taxon>
        <taxon>Bacillati</taxon>
        <taxon>Actinomycetota</taxon>
        <taxon>Actinomycetes</taxon>
        <taxon>Streptosporangiales</taxon>
        <taxon>Streptosporangiaceae</taxon>
        <taxon>Streptosporangium</taxon>
    </lineage>
</organism>
<protein>
    <submittedName>
        <fullName evidence="2">Uncharacterized protein</fullName>
    </submittedName>
</protein>
<evidence type="ECO:0000313" key="3">
    <source>
        <dbReference type="Proteomes" id="UP001500831"/>
    </source>
</evidence>
<feature type="region of interest" description="Disordered" evidence="1">
    <location>
        <begin position="31"/>
        <end position="69"/>
    </location>
</feature>